<feature type="domain" description="GH16" evidence="2">
    <location>
        <begin position="21"/>
        <end position="270"/>
    </location>
</feature>
<comment type="similarity">
    <text evidence="1">Belongs to the glycosyl hydrolase 16 family.</text>
</comment>
<dbReference type="Pfam" id="PF00722">
    <property type="entry name" value="Glyco_hydro_16"/>
    <property type="match status" value="1"/>
</dbReference>
<dbReference type="SUPFAM" id="SSF49899">
    <property type="entry name" value="Concanavalin A-like lectins/glucanases"/>
    <property type="match status" value="1"/>
</dbReference>
<keyword evidence="4" id="KW-1185">Reference proteome</keyword>
<evidence type="ECO:0000313" key="4">
    <source>
        <dbReference type="Proteomes" id="UP000740413"/>
    </source>
</evidence>
<dbReference type="InterPro" id="IPR050546">
    <property type="entry name" value="Glycosyl_Hydrlase_16"/>
</dbReference>
<dbReference type="PANTHER" id="PTHR10963:SF55">
    <property type="entry name" value="GLYCOSIDE HYDROLASE FAMILY 16 PROTEIN"/>
    <property type="match status" value="1"/>
</dbReference>
<protein>
    <submittedName>
        <fullName evidence="3">Glycoside hydrolase family 16 protein</fullName>
    </submittedName>
</protein>
<dbReference type="EMBL" id="JACATN010000001">
    <property type="protein sequence ID" value="MBT2159691.1"/>
    <property type="molecule type" value="Genomic_DNA"/>
</dbReference>
<evidence type="ECO:0000313" key="3">
    <source>
        <dbReference type="EMBL" id="MBT2159691.1"/>
    </source>
</evidence>
<proteinExistence type="inferred from homology"/>
<dbReference type="Proteomes" id="UP000740413">
    <property type="component" value="Unassembled WGS sequence"/>
</dbReference>
<evidence type="ECO:0000256" key="1">
    <source>
        <dbReference type="ARBA" id="ARBA00006865"/>
    </source>
</evidence>
<keyword evidence="3" id="KW-0378">Hydrolase</keyword>
<reference evidence="4" key="1">
    <citation type="submission" date="2023-07" db="EMBL/GenBank/DDBJ databases">
        <title>Zobellia barbeyronii sp. nov., a new marine flavobacterium, isolated from green and red algae.</title>
        <authorList>
            <person name="Nedashkovskaya O.I."/>
            <person name="Otstavnykh N."/>
            <person name="Zhukova N."/>
            <person name="Guzev K."/>
            <person name="Chausova V."/>
            <person name="Tekutyeva L."/>
            <person name="Mikhailov V."/>
            <person name="Isaeva M."/>
        </authorList>
    </citation>
    <scope>NUCLEOTIDE SEQUENCE [LARGE SCALE GENOMIC DNA]</scope>
    <source>
        <strain evidence="4">KMM 6746</strain>
    </source>
</reference>
<dbReference type="Gene3D" id="2.60.120.200">
    <property type="match status" value="1"/>
</dbReference>
<sequence length="270" mass="31200">MKNYLVILSFFSLLACKETKEDDSIGRNELETEYKLVWSDEFEGVGQLDSEKWEYEIGFIRNEEEQYYTDSLKNVRLADGFLIIEAHKEPRQNDASYTSASITTKNLAEWQYGKIEVRAKLAKGVGMWPAIWMLGENWEEVGWPECGEIDIMEHVGFDKDVIFGTVHTEAFNHTIGTEVGKSVFVDSPYEEFHVYAVEWTREKIDFILDGTVYHQFENVGKTEAEWPFDQPFHLKLNLAVGGSWGGQQGIDESVFPQQMTVDYARVYQLQ</sequence>
<dbReference type="InterPro" id="IPR013320">
    <property type="entry name" value="ConA-like_dom_sf"/>
</dbReference>
<organism evidence="3 4">
    <name type="scientific">Zobellia barbeyronii</name>
    <dbReference type="NCBI Taxonomy" id="2748009"/>
    <lineage>
        <taxon>Bacteria</taxon>
        <taxon>Pseudomonadati</taxon>
        <taxon>Bacteroidota</taxon>
        <taxon>Flavobacteriia</taxon>
        <taxon>Flavobacteriales</taxon>
        <taxon>Flavobacteriaceae</taxon>
        <taxon>Zobellia</taxon>
    </lineage>
</organism>
<dbReference type="InterPro" id="IPR000757">
    <property type="entry name" value="Beta-glucanase-like"/>
</dbReference>
<dbReference type="RefSeq" id="WP_214609988.1">
    <property type="nucleotide sequence ID" value="NZ_JACATN010000001.1"/>
</dbReference>
<dbReference type="GO" id="GO:0016787">
    <property type="term" value="F:hydrolase activity"/>
    <property type="evidence" value="ECO:0007669"/>
    <property type="project" value="UniProtKB-KW"/>
</dbReference>
<dbReference type="PROSITE" id="PS51257">
    <property type="entry name" value="PROKAR_LIPOPROTEIN"/>
    <property type="match status" value="1"/>
</dbReference>
<name>A0ABS5W8C5_9FLAO</name>
<dbReference type="PROSITE" id="PS51762">
    <property type="entry name" value="GH16_2"/>
    <property type="match status" value="1"/>
</dbReference>
<accession>A0ABS5W8C5</accession>
<dbReference type="CDD" id="cd08023">
    <property type="entry name" value="GH16_laminarinase_like"/>
    <property type="match status" value="1"/>
</dbReference>
<evidence type="ECO:0000259" key="2">
    <source>
        <dbReference type="PROSITE" id="PS51762"/>
    </source>
</evidence>
<gene>
    <name evidence="3" type="ORF">HW347_00360</name>
</gene>
<comment type="caution">
    <text evidence="3">The sequence shown here is derived from an EMBL/GenBank/DDBJ whole genome shotgun (WGS) entry which is preliminary data.</text>
</comment>
<dbReference type="PANTHER" id="PTHR10963">
    <property type="entry name" value="GLYCOSYL HYDROLASE-RELATED"/>
    <property type="match status" value="1"/>
</dbReference>